<keyword evidence="3" id="KW-0689">Ribosomal protein</keyword>
<evidence type="ECO:0000256" key="2">
    <source>
        <dbReference type="ARBA" id="ARBA00005677"/>
    </source>
</evidence>
<evidence type="ECO:0000313" key="8">
    <source>
        <dbReference type="EMBL" id="KAF2666567.1"/>
    </source>
</evidence>
<comment type="similarity">
    <text evidence="2">Belongs to the mitochondrion-specific ribosomal protein mL49 family.</text>
</comment>
<evidence type="ECO:0000256" key="3">
    <source>
        <dbReference type="ARBA" id="ARBA00022980"/>
    </source>
</evidence>
<organism evidence="8 9">
    <name type="scientific">Microthyrium microscopicum</name>
    <dbReference type="NCBI Taxonomy" id="703497"/>
    <lineage>
        <taxon>Eukaryota</taxon>
        <taxon>Fungi</taxon>
        <taxon>Dikarya</taxon>
        <taxon>Ascomycota</taxon>
        <taxon>Pezizomycotina</taxon>
        <taxon>Dothideomycetes</taxon>
        <taxon>Dothideomycetes incertae sedis</taxon>
        <taxon>Microthyriales</taxon>
        <taxon>Microthyriaceae</taxon>
        <taxon>Microthyrium</taxon>
    </lineage>
</organism>
<keyword evidence="4" id="KW-0496">Mitochondrion</keyword>
<evidence type="ECO:0000256" key="4">
    <source>
        <dbReference type="ARBA" id="ARBA00023128"/>
    </source>
</evidence>
<dbReference type="GO" id="GO:0003735">
    <property type="term" value="F:structural constituent of ribosome"/>
    <property type="evidence" value="ECO:0007669"/>
    <property type="project" value="InterPro"/>
</dbReference>
<proteinExistence type="inferred from homology"/>
<accession>A0A6A6U556</accession>
<evidence type="ECO:0000256" key="1">
    <source>
        <dbReference type="ARBA" id="ARBA00004173"/>
    </source>
</evidence>
<dbReference type="EMBL" id="MU004238">
    <property type="protein sequence ID" value="KAF2666567.1"/>
    <property type="molecule type" value="Genomic_DNA"/>
</dbReference>
<dbReference type="GO" id="GO:0005762">
    <property type="term" value="C:mitochondrial large ribosomal subunit"/>
    <property type="evidence" value="ECO:0007669"/>
    <property type="project" value="TreeGrafter"/>
</dbReference>
<dbReference type="GO" id="GO:0006412">
    <property type="term" value="P:translation"/>
    <property type="evidence" value="ECO:0007669"/>
    <property type="project" value="InterPro"/>
</dbReference>
<dbReference type="AlphaFoldDB" id="A0A6A6U556"/>
<name>A0A6A6U556_9PEZI</name>
<dbReference type="InterPro" id="IPR007740">
    <property type="entry name" value="Ribosomal_mL49"/>
</dbReference>
<evidence type="ECO:0000313" key="9">
    <source>
        <dbReference type="Proteomes" id="UP000799302"/>
    </source>
</evidence>
<evidence type="ECO:0000256" key="7">
    <source>
        <dbReference type="SAM" id="MobiDB-lite"/>
    </source>
</evidence>
<dbReference type="Gene3D" id="3.30.780.10">
    <property type="entry name" value="SUI1-like domain"/>
    <property type="match status" value="1"/>
</dbReference>
<dbReference type="OrthoDB" id="19439at2759"/>
<comment type="subcellular location">
    <subcellularLocation>
        <location evidence="1">Mitochondrion</location>
    </subcellularLocation>
</comment>
<keyword evidence="9" id="KW-1185">Reference proteome</keyword>
<evidence type="ECO:0000256" key="6">
    <source>
        <dbReference type="ARBA" id="ARBA00035191"/>
    </source>
</evidence>
<dbReference type="PANTHER" id="PTHR13477:SF0">
    <property type="entry name" value="LARGE RIBOSOMAL SUBUNIT PROTEIN ML49"/>
    <property type="match status" value="1"/>
</dbReference>
<feature type="compositionally biased region" description="Polar residues" evidence="7">
    <location>
        <begin position="82"/>
        <end position="106"/>
    </location>
</feature>
<dbReference type="Pfam" id="PF05046">
    <property type="entry name" value="Img2"/>
    <property type="match status" value="1"/>
</dbReference>
<keyword evidence="5" id="KW-0687">Ribonucleoprotein</keyword>
<evidence type="ECO:0000256" key="5">
    <source>
        <dbReference type="ARBA" id="ARBA00023274"/>
    </source>
</evidence>
<feature type="region of interest" description="Disordered" evidence="7">
    <location>
        <begin position="64"/>
        <end position="114"/>
    </location>
</feature>
<sequence>MESLRLIRLNRILTRARILDVNLRTSLLNNSSFSRASAAQIRKIQTSHETSIPSEDISETIARKVSKAENRGSSPAKIVSEGDSSTSAETTPASDSPLASQPTTEQPLLPYHVSRSHRNGFPIYYDYKGNRTLHQTIVRKITGDAVALKNDLIEHLQIDKKLAHVKQPTNQVVIKGQYKTQITEFLQLKRF</sequence>
<gene>
    <name evidence="8" type="ORF">BT63DRAFT_403763</name>
</gene>
<dbReference type="PANTHER" id="PTHR13477">
    <property type="entry name" value="MITOCHONDRIAL 39S RIBOSOMAL PROTEIN L49"/>
    <property type="match status" value="1"/>
</dbReference>
<dbReference type="Proteomes" id="UP000799302">
    <property type="component" value="Unassembled WGS sequence"/>
</dbReference>
<reference evidence="8" key="1">
    <citation type="journal article" date="2020" name="Stud. Mycol.">
        <title>101 Dothideomycetes genomes: a test case for predicting lifestyles and emergence of pathogens.</title>
        <authorList>
            <person name="Haridas S."/>
            <person name="Albert R."/>
            <person name="Binder M."/>
            <person name="Bloem J."/>
            <person name="Labutti K."/>
            <person name="Salamov A."/>
            <person name="Andreopoulos B."/>
            <person name="Baker S."/>
            <person name="Barry K."/>
            <person name="Bills G."/>
            <person name="Bluhm B."/>
            <person name="Cannon C."/>
            <person name="Castanera R."/>
            <person name="Culley D."/>
            <person name="Daum C."/>
            <person name="Ezra D."/>
            <person name="Gonzalez J."/>
            <person name="Henrissat B."/>
            <person name="Kuo A."/>
            <person name="Liang C."/>
            <person name="Lipzen A."/>
            <person name="Lutzoni F."/>
            <person name="Magnuson J."/>
            <person name="Mondo S."/>
            <person name="Nolan M."/>
            <person name="Ohm R."/>
            <person name="Pangilinan J."/>
            <person name="Park H.-J."/>
            <person name="Ramirez L."/>
            <person name="Alfaro M."/>
            <person name="Sun H."/>
            <person name="Tritt A."/>
            <person name="Yoshinaga Y."/>
            <person name="Zwiers L.-H."/>
            <person name="Turgeon B."/>
            <person name="Goodwin S."/>
            <person name="Spatafora J."/>
            <person name="Crous P."/>
            <person name="Grigoriev I."/>
        </authorList>
    </citation>
    <scope>NUCLEOTIDE SEQUENCE</scope>
    <source>
        <strain evidence="8">CBS 115976</strain>
    </source>
</reference>
<protein>
    <recommendedName>
        <fullName evidence="6">Large ribosomal subunit protein mL49</fullName>
    </recommendedName>
</protein>